<dbReference type="Proteomes" id="UP001439008">
    <property type="component" value="Unassembled WGS sequence"/>
</dbReference>
<dbReference type="EMBL" id="JBDODL010000404">
    <property type="protein sequence ID" value="MES1919802.1"/>
    <property type="molecule type" value="Genomic_DNA"/>
</dbReference>
<evidence type="ECO:0000313" key="2">
    <source>
        <dbReference type="Proteomes" id="UP001439008"/>
    </source>
</evidence>
<keyword evidence="2" id="KW-1185">Reference proteome</keyword>
<evidence type="ECO:0008006" key="3">
    <source>
        <dbReference type="Google" id="ProtNLM"/>
    </source>
</evidence>
<name>A0ABV2AJF5_9EUKA</name>
<proteinExistence type="predicted"/>
<gene>
    <name evidence="1" type="ORF">MHBO_001567</name>
</gene>
<evidence type="ECO:0000313" key="1">
    <source>
        <dbReference type="EMBL" id="MES1919802.1"/>
    </source>
</evidence>
<reference evidence="1 2" key="1">
    <citation type="journal article" date="2024" name="BMC Biol.">
        <title>Comparative genomics of Ascetosporea gives new insight into the evolutionary basis for animal parasitism in Rhizaria.</title>
        <authorList>
            <person name="Hiltunen Thoren M."/>
            <person name="Onut-Brannstrom I."/>
            <person name="Alfjorden A."/>
            <person name="Peckova H."/>
            <person name="Swords F."/>
            <person name="Hooper C."/>
            <person name="Holzer A.S."/>
            <person name="Bass D."/>
            <person name="Burki F."/>
        </authorList>
    </citation>
    <scope>NUCLEOTIDE SEQUENCE [LARGE SCALE GENOMIC DNA]</scope>
    <source>
        <strain evidence="1">20-A016</strain>
    </source>
</reference>
<accession>A0ABV2AJF5</accession>
<sequence length="246" mass="28752">MDYLDIDCNTPKVKNLHSQIKKKLSELLKTEEQKVDDNLLMYSLLLFENRHTKESIISGLNTFFPDNSSAPFVDWLWKVLEPISEEQKRPNFDSKKLSDKHISITKPVSNPKKTIAKKSIKAQKNKIPFGKQNFEQKRKIEKNQNFEQKQKKKIMEQLLKMKSSEKKNIFVETVKNSKENKSIDENPDTAESKKIPNSFKKAMDNLKFKDEKINKHLIAKNKNLARAESAVRCHFWPKCQKGGYLN</sequence>
<comment type="caution">
    <text evidence="1">The sequence shown here is derived from an EMBL/GenBank/DDBJ whole genome shotgun (WGS) entry which is preliminary data.</text>
</comment>
<organism evidence="1 2">
    <name type="scientific">Bonamia ostreae</name>
    <dbReference type="NCBI Taxonomy" id="126728"/>
    <lineage>
        <taxon>Eukaryota</taxon>
        <taxon>Sar</taxon>
        <taxon>Rhizaria</taxon>
        <taxon>Endomyxa</taxon>
        <taxon>Ascetosporea</taxon>
        <taxon>Haplosporida</taxon>
        <taxon>Bonamia</taxon>
    </lineage>
</organism>
<feature type="non-terminal residue" evidence="1">
    <location>
        <position position="246"/>
    </location>
</feature>
<protein>
    <recommendedName>
        <fullName evidence="3">PWI domain-containing protein</fullName>
    </recommendedName>
</protein>